<reference evidence="1 2" key="1">
    <citation type="submission" date="2018-09" db="EMBL/GenBank/DDBJ databases">
        <authorList>
            <person name="Zhu H."/>
        </authorList>
    </citation>
    <scope>NUCLEOTIDE SEQUENCE [LARGE SCALE GENOMIC DNA]</scope>
    <source>
        <strain evidence="1 2">K1W22B-8</strain>
    </source>
</reference>
<dbReference type="RefSeq" id="WP_119782782.1">
    <property type="nucleotide sequence ID" value="NZ_QYUK01000016.1"/>
</dbReference>
<evidence type="ECO:0000313" key="1">
    <source>
        <dbReference type="EMBL" id="RJF80730.1"/>
    </source>
</evidence>
<dbReference type="Proteomes" id="UP000284605">
    <property type="component" value="Unassembled WGS sequence"/>
</dbReference>
<dbReference type="EMBL" id="QYUK01000016">
    <property type="protein sequence ID" value="RJF80730.1"/>
    <property type="molecule type" value="Genomic_DNA"/>
</dbReference>
<accession>A0A418VUB2</accession>
<sequence length="280" mass="30969">MSKLSRDISISALADLVHGAASRWKALALLQAYFDESGTHGSASIAAIAGYVADQATWSALEAEWRAAQPAYAPVFHMSPCISGHREYHGIPETERHDLIVRLSKILEAHPVRAIWSAVVIEDWENEAKDAAFLSKFPKPFDLCFRHIVWQLRNWSISHCNGEEIAPVFALNDEYQKRMSEVGAAIQAHPSYLNVLGGLSFYPPSKVVPLQTADFLAYEVCKHWDNHVYGPPITLANSGYRNVFVNATTGHQSGGCFADLGLKNAICQFKQTGSFFGESF</sequence>
<protein>
    <submittedName>
        <fullName evidence="1">DUF3800 domain-containing protein</fullName>
    </submittedName>
</protein>
<proteinExistence type="predicted"/>
<keyword evidence="2" id="KW-1185">Reference proteome</keyword>
<dbReference type="AlphaFoldDB" id="A0A418VUB2"/>
<name>A0A418VUB2_9PROT</name>
<gene>
    <name evidence="1" type="ORF">D3874_26950</name>
</gene>
<organism evidence="1 2">
    <name type="scientific">Oleomonas cavernae</name>
    <dbReference type="NCBI Taxonomy" id="2320859"/>
    <lineage>
        <taxon>Bacteria</taxon>
        <taxon>Pseudomonadati</taxon>
        <taxon>Pseudomonadota</taxon>
        <taxon>Alphaproteobacteria</taxon>
        <taxon>Acetobacterales</taxon>
        <taxon>Acetobacteraceae</taxon>
        <taxon>Oleomonas</taxon>
    </lineage>
</organism>
<evidence type="ECO:0000313" key="2">
    <source>
        <dbReference type="Proteomes" id="UP000284605"/>
    </source>
</evidence>
<comment type="caution">
    <text evidence="1">The sequence shown here is derived from an EMBL/GenBank/DDBJ whole genome shotgun (WGS) entry which is preliminary data.</text>
</comment>
<dbReference type="OrthoDB" id="7596008at2"/>